<dbReference type="AlphaFoldDB" id="A0ABD0K881"/>
<dbReference type="Pfam" id="PF14310">
    <property type="entry name" value="Fn3-like"/>
    <property type="match status" value="1"/>
</dbReference>
<evidence type="ECO:0000256" key="3">
    <source>
        <dbReference type="SAM" id="MobiDB-lite"/>
    </source>
</evidence>
<feature type="region of interest" description="Disordered" evidence="3">
    <location>
        <begin position="1"/>
        <end position="23"/>
    </location>
</feature>
<evidence type="ECO:0000256" key="1">
    <source>
        <dbReference type="ARBA" id="ARBA00022801"/>
    </source>
</evidence>
<dbReference type="Proteomes" id="UP001519460">
    <property type="component" value="Unassembled WGS sequence"/>
</dbReference>
<gene>
    <name evidence="5" type="ORF">BaRGS_00025461</name>
</gene>
<keyword evidence="1" id="KW-0378">Hydrolase</keyword>
<organism evidence="5 6">
    <name type="scientific">Batillaria attramentaria</name>
    <dbReference type="NCBI Taxonomy" id="370345"/>
    <lineage>
        <taxon>Eukaryota</taxon>
        <taxon>Metazoa</taxon>
        <taxon>Spiralia</taxon>
        <taxon>Lophotrochozoa</taxon>
        <taxon>Mollusca</taxon>
        <taxon>Gastropoda</taxon>
        <taxon>Caenogastropoda</taxon>
        <taxon>Sorbeoconcha</taxon>
        <taxon>Cerithioidea</taxon>
        <taxon>Batillariidae</taxon>
        <taxon>Batillaria</taxon>
    </lineage>
</organism>
<dbReference type="InterPro" id="IPR036881">
    <property type="entry name" value="Glyco_hydro_3_C_sf"/>
</dbReference>
<name>A0ABD0K881_9CAEN</name>
<sequence>MVGPMINNASTVYGDPTKSPTVDPEVTVTPLKALGQLGRDVTSAEGCDDVSCDDYNSGEVKNAVEKSDIVFVCLGTGHWQESEGHDRTDLELPGKQLQLLKDAVTFSQGVPVVLVLFNAGPLNVTWADQHPGVTAILECFFPAQTTGTALLHVLTNYGGTSSPAGRLPNTWPLLASQIPPMVDYSMTGRTYRYFDGSPLYPFGYGLSYTTFSYSDLKTPHSLSPNHDLTLSVTVTNTGNYTADEVTQVYVSWPNIQFPAPRLQLVAVTRTTLTQNKPVTLNLNVEAATFALYTKSEWFFPPGVMRVYVGGQQPNQKRSVGSNVLTNDVIITKTTVENV</sequence>
<evidence type="ECO:0000313" key="5">
    <source>
        <dbReference type="EMBL" id="KAK7483294.1"/>
    </source>
</evidence>
<dbReference type="InterPro" id="IPR026891">
    <property type="entry name" value="Fn3-like"/>
</dbReference>
<dbReference type="SUPFAM" id="SSF52279">
    <property type="entry name" value="Beta-D-glucan exohydrolase, C-terminal domain"/>
    <property type="match status" value="1"/>
</dbReference>
<keyword evidence="6" id="KW-1185">Reference proteome</keyword>
<dbReference type="InterPro" id="IPR044993">
    <property type="entry name" value="BXL"/>
</dbReference>
<dbReference type="InterPro" id="IPR013783">
    <property type="entry name" value="Ig-like_fold"/>
</dbReference>
<accession>A0ABD0K881</accession>
<reference evidence="5 6" key="1">
    <citation type="journal article" date="2023" name="Sci. Data">
        <title>Genome assembly of the Korean intertidal mud-creeper Batillaria attramentaria.</title>
        <authorList>
            <person name="Patra A.K."/>
            <person name="Ho P.T."/>
            <person name="Jun S."/>
            <person name="Lee S.J."/>
            <person name="Kim Y."/>
            <person name="Won Y.J."/>
        </authorList>
    </citation>
    <scope>NUCLEOTIDE SEQUENCE [LARGE SCALE GENOMIC DNA]</scope>
    <source>
        <strain evidence="5">Wonlab-2016</strain>
    </source>
</reference>
<keyword evidence="2" id="KW-0326">Glycosidase</keyword>
<dbReference type="PANTHER" id="PTHR42721">
    <property type="entry name" value="SUGAR HYDROLASE-RELATED"/>
    <property type="match status" value="1"/>
</dbReference>
<evidence type="ECO:0000259" key="4">
    <source>
        <dbReference type="SMART" id="SM01217"/>
    </source>
</evidence>
<protein>
    <recommendedName>
        <fullName evidence="4">Fibronectin type III-like domain-containing protein</fullName>
    </recommendedName>
</protein>
<comment type="caution">
    <text evidence="5">The sequence shown here is derived from an EMBL/GenBank/DDBJ whole genome shotgun (WGS) entry which is preliminary data.</text>
</comment>
<dbReference type="Pfam" id="PF01915">
    <property type="entry name" value="Glyco_hydro_3_C"/>
    <property type="match status" value="1"/>
</dbReference>
<dbReference type="Gene3D" id="3.40.50.1700">
    <property type="entry name" value="Glycoside hydrolase family 3 C-terminal domain"/>
    <property type="match status" value="1"/>
</dbReference>
<proteinExistence type="predicted"/>
<dbReference type="Gene3D" id="2.60.40.10">
    <property type="entry name" value="Immunoglobulins"/>
    <property type="match status" value="1"/>
</dbReference>
<dbReference type="GO" id="GO:0016798">
    <property type="term" value="F:hydrolase activity, acting on glycosyl bonds"/>
    <property type="evidence" value="ECO:0007669"/>
    <property type="project" value="UniProtKB-KW"/>
</dbReference>
<dbReference type="PANTHER" id="PTHR42721:SF42">
    <property type="entry name" value="FIBRONECTIN TYPE III-LIKE DOMAIN-CONTAINING PROTEIN"/>
    <property type="match status" value="1"/>
</dbReference>
<evidence type="ECO:0000313" key="6">
    <source>
        <dbReference type="Proteomes" id="UP001519460"/>
    </source>
</evidence>
<dbReference type="InterPro" id="IPR002772">
    <property type="entry name" value="Glyco_hydro_3_C"/>
</dbReference>
<dbReference type="EMBL" id="JACVVK020000229">
    <property type="protein sequence ID" value="KAK7483294.1"/>
    <property type="molecule type" value="Genomic_DNA"/>
</dbReference>
<dbReference type="SMART" id="SM01217">
    <property type="entry name" value="Fn3_like"/>
    <property type="match status" value="1"/>
</dbReference>
<feature type="domain" description="Fibronectin type III-like" evidence="4">
    <location>
        <begin position="244"/>
        <end position="312"/>
    </location>
</feature>
<evidence type="ECO:0000256" key="2">
    <source>
        <dbReference type="ARBA" id="ARBA00023295"/>
    </source>
</evidence>